<dbReference type="GO" id="GO:0005634">
    <property type="term" value="C:nucleus"/>
    <property type="evidence" value="ECO:0007669"/>
    <property type="project" value="TreeGrafter"/>
</dbReference>
<dbReference type="InParanoid" id="A0A0C2X3B0"/>
<dbReference type="PANTHER" id="PTHR24030">
    <property type="entry name" value="PROTEIN CMSS1"/>
    <property type="match status" value="1"/>
</dbReference>
<dbReference type="FunCoup" id="A0A0C2X3B0">
    <property type="interactions" value="104"/>
</dbReference>
<protein>
    <recommendedName>
        <fullName evidence="3">Protein CMS1</fullName>
    </recommendedName>
</protein>
<dbReference type="STRING" id="946122.A0A0C2X3B0"/>
<evidence type="ECO:0008006" key="3">
    <source>
        <dbReference type="Google" id="ProtNLM"/>
    </source>
</evidence>
<dbReference type="Pfam" id="PF14617">
    <property type="entry name" value="CMS1"/>
    <property type="match status" value="1"/>
</dbReference>
<dbReference type="PANTHER" id="PTHR24030:SF0">
    <property type="entry name" value="PROTEIN CMSS1"/>
    <property type="match status" value="1"/>
</dbReference>
<dbReference type="AlphaFoldDB" id="A0A0C2X3B0"/>
<reference evidence="1 2" key="1">
    <citation type="submission" date="2014-04" db="EMBL/GenBank/DDBJ databases">
        <title>Evolutionary Origins and Diversification of the Mycorrhizal Mutualists.</title>
        <authorList>
            <consortium name="DOE Joint Genome Institute"/>
            <consortium name="Mycorrhizal Genomics Consortium"/>
            <person name="Kohler A."/>
            <person name="Kuo A."/>
            <person name="Nagy L.G."/>
            <person name="Floudas D."/>
            <person name="Copeland A."/>
            <person name="Barry K.W."/>
            <person name="Cichocki N."/>
            <person name="Veneault-Fourrey C."/>
            <person name="LaButti K."/>
            <person name="Lindquist E.A."/>
            <person name="Lipzen A."/>
            <person name="Lundell T."/>
            <person name="Morin E."/>
            <person name="Murat C."/>
            <person name="Riley R."/>
            <person name="Ohm R."/>
            <person name="Sun H."/>
            <person name="Tunlid A."/>
            <person name="Henrissat B."/>
            <person name="Grigoriev I.V."/>
            <person name="Hibbett D.S."/>
            <person name="Martin F."/>
        </authorList>
    </citation>
    <scope>NUCLEOTIDE SEQUENCE [LARGE SCALE GENOMIC DNA]</scope>
    <source>
        <strain evidence="1 2">Koide BX008</strain>
    </source>
</reference>
<organism evidence="1 2">
    <name type="scientific">Amanita muscaria (strain Koide BX008)</name>
    <dbReference type="NCBI Taxonomy" id="946122"/>
    <lineage>
        <taxon>Eukaryota</taxon>
        <taxon>Fungi</taxon>
        <taxon>Dikarya</taxon>
        <taxon>Basidiomycota</taxon>
        <taxon>Agaricomycotina</taxon>
        <taxon>Agaricomycetes</taxon>
        <taxon>Agaricomycetidae</taxon>
        <taxon>Agaricales</taxon>
        <taxon>Pluteineae</taxon>
        <taxon>Amanitaceae</taxon>
        <taxon>Amanita</taxon>
    </lineage>
</organism>
<proteinExistence type="predicted"/>
<keyword evidence="2" id="KW-1185">Reference proteome</keyword>
<evidence type="ECO:0000313" key="1">
    <source>
        <dbReference type="EMBL" id="KIL68642.1"/>
    </source>
</evidence>
<accession>A0A0C2X3B0</accession>
<gene>
    <name evidence="1" type="ORF">M378DRAFT_900200</name>
</gene>
<dbReference type="OrthoDB" id="1929311at2759"/>
<dbReference type="GO" id="GO:0030686">
    <property type="term" value="C:90S preribosome"/>
    <property type="evidence" value="ECO:0007669"/>
    <property type="project" value="TreeGrafter"/>
</dbReference>
<dbReference type="HOGENOM" id="CLU_057568_1_0_1"/>
<evidence type="ECO:0000313" key="2">
    <source>
        <dbReference type="Proteomes" id="UP000054549"/>
    </source>
</evidence>
<dbReference type="EMBL" id="KN818228">
    <property type="protein sequence ID" value="KIL68642.1"/>
    <property type="molecule type" value="Genomic_DNA"/>
</dbReference>
<sequence>MADVLEDDFVIDRDLVALSDEGEDDIRSVKSVDTDLQNNQSERKRKRKAQDKERKIKVLLDSLFFRSQLTDYQRQKRVEDITPVHALITNQSPGELSTYLSSLQATTLSELSSLELEDVRIPEYSVADTRAWTGARTLDVLVEFIEKGLGHSSCVRFLSDSFVVSPTLRTRLGQRPKNSGSPTLFFLAGAALRVADVTRIFKDKKLKGSKGGEVAKLFGKHFKLAQHIAYLKKMKVGVAVGTPGRIGKLLQETDGLSISALTHIIFDATHRDAKNRNLFDIPETREDIFRSVLGVPEIIKGIKEKRIQIILF</sequence>
<name>A0A0C2X3B0_AMAMK</name>
<dbReference type="Proteomes" id="UP000054549">
    <property type="component" value="Unassembled WGS sequence"/>
</dbReference>
<dbReference type="InterPro" id="IPR032704">
    <property type="entry name" value="Cms1"/>
</dbReference>